<evidence type="ECO:0000313" key="7">
    <source>
        <dbReference type="Proteomes" id="UP000824890"/>
    </source>
</evidence>
<feature type="compositionally biased region" description="Basic and acidic residues" evidence="4">
    <location>
        <begin position="656"/>
        <end position="671"/>
    </location>
</feature>
<dbReference type="InterPro" id="IPR057027">
    <property type="entry name" value="TPR_mt"/>
</dbReference>
<comment type="caution">
    <text evidence="6">The sequence shown here is derived from an EMBL/GenBank/DDBJ whole genome shotgun (WGS) entry which is preliminary data.</text>
</comment>
<evidence type="ECO:0000256" key="2">
    <source>
        <dbReference type="PROSITE-ProRule" id="PRU00708"/>
    </source>
</evidence>
<feature type="region of interest" description="Disordered" evidence="4">
    <location>
        <begin position="25"/>
        <end position="69"/>
    </location>
</feature>
<dbReference type="PANTHER" id="PTHR47205">
    <property type="entry name" value="OS07G0599000 PROTEIN"/>
    <property type="match status" value="1"/>
</dbReference>
<accession>A0ABQ8C353</accession>
<reference evidence="6 7" key="1">
    <citation type="submission" date="2021-05" db="EMBL/GenBank/DDBJ databases">
        <title>Genome Assembly of Synthetic Allotetraploid Brassica napus Reveals Homoeologous Exchanges between Subgenomes.</title>
        <authorList>
            <person name="Davis J.T."/>
        </authorList>
    </citation>
    <scope>NUCLEOTIDE SEQUENCE [LARGE SCALE GENOMIC DNA]</scope>
    <source>
        <strain evidence="7">cv. Da-Ae</strain>
        <tissue evidence="6">Seedling</tissue>
    </source>
</reference>
<proteinExistence type="predicted"/>
<feature type="coiled-coil region" evidence="3">
    <location>
        <begin position="357"/>
        <end position="384"/>
    </location>
</feature>
<dbReference type="PANTHER" id="PTHR47205:SF1">
    <property type="entry name" value="OS07G0599000 PROTEIN"/>
    <property type="match status" value="1"/>
</dbReference>
<feature type="compositionally biased region" description="Polar residues" evidence="4">
    <location>
        <begin position="26"/>
        <end position="43"/>
    </location>
</feature>
<feature type="repeat" description="PPR" evidence="2">
    <location>
        <begin position="494"/>
        <end position="528"/>
    </location>
</feature>
<keyword evidence="1" id="KW-0677">Repeat</keyword>
<dbReference type="PROSITE" id="PS51375">
    <property type="entry name" value="PPR"/>
    <property type="match status" value="2"/>
</dbReference>
<evidence type="ECO:0000259" key="5">
    <source>
        <dbReference type="Pfam" id="PF23276"/>
    </source>
</evidence>
<dbReference type="EMBL" id="JAGKQM010000009">
    <property type="protein sequence ID" value="KAH0911495.1"/>
    <property type="molecule type" value="Genomic_DNA"/>
</dbReference>
<feature type="region of interest" description="Disordered" evidence="4">
    <location>
        <begin position="656"/>
        <end position="692"/>
    </location>
</feature>
<dbReference type="InterPro" id="IPR044605">
    <property type="entry name" value="At1g26460-like"/>
</dbReference>
<evidence type="ECO:0000256" key="3">
    <source>
        <dbReference type="SAM" id="Coils"/>
    </source>
</evidence>
<evidence type="ECO:0000256" key="4">
    <source>
        <dbReference type="SAM" id="MobiDB-lite"/>
    </source>
</evidence>
<dbReference type="Gene3D" id="1.25.40.10">
    <property type="entry name" value="Tetratricopeptide repeat domain"/>
    <property type="match status" value="2"/>
</dbReference>
<dbReference type="InterPro" id="IPR011990">
    <property type="entry name" value="TPR-like_helical_dom_sf"/>
</dbReference>
<dbReference type="Pfam" id="PF23276">
    <property type="entry name" value="TPR_24"/>
    <property type="match status" value="1"/>
</dbReference>
<dbReference type="NCBIfam" id="TIGR00756">
    <property type="entry name" value="PPR"/>
    <property type="match status" value="2"/>
</dbReference>
<dbReference type="InterPro" id="IPR002885">
    <property type="entry name" value="PPR_rpt"/>
</dbReference>
<feature type="repeat" description="PPR" evidence="2">
    <location>
        <begin position="459"/>
        <end position="493"/>
    </location>
</feature>
<dbReference type="Pfam" id="PF13041">
    <property type="entry name" value="PPR_2"/>
    <property type="match status" value="1"/>
</dbReference>
<evidence type="ECO:0000256" key="1">
    <source>
        <dbReference type="ARBA" id="ARBA00022737"/>
    </source>
</evidence>
<evidence type="ECO:0000313" key="6">
    <source>
        <dbReference type="EMBL" id="KAH0911495.1"/>
    </source>
</evidence>
<gene>
    <name evidence="6" type="ORF">HID58_034816</name>
</gene>
<protein>
    <recommendedName>
        <fullName evidence="5">Pentatricopeptide repeat-containing protein-mitochondrial domain-containing protein</fullName>
    </recommendedName>
</protein>
<name>A0ABQ8C353_BRANA</name>
<keyword evidence="7" id="KW-1185">Reference proteome</keyword>
<feature type="compositionally biased region" description="Low complexity" evidence="4">
    <location>
        <begin position="681"/>
        <end position="692"/>
    </location>
</feature>
<feature type="domain" description="Pentatricopeptide repeat-containing protein-mitochondrial" evidence="5">
    <location>
        <begin position="303"/>
        <end position="449"/>
    </location>
</feature>
<keyword evidence="3" id="KW-0175">Coiled coil</keyword>
<dbReference type="Proteomes" id="UP000824890">
    <property type="component" value="Unassembled WGS sequence"/>
</dbReference>
<sequence>MSSHLFLRSRISLLRTLKPNHHAATRTISGTPFLSQDPQLATESTDHESTTLPPNPATGSPLYQENWRSPIPNSPSFSQSLVPMGFLNQAPAARIRALSETLDMISLLNMFADWTASQRWSDMKQLFEFWVRSLDKNGKPNKPDVNLYNHYLRANLMMGASPSDMLDLVAMMDDFSVAPNTASYNLVLKAMHQAKETENDKAMQLLDIALKSGYMLSTTVFSECVRSCVAKGRTDTLVSIIERCKSLDRNKSLCPSWILCTYMAEVATQEDNGKLAFYAFEFMYNWINRGEMARPSVLLSVDEGLVVSALATAARTCNPTLIDGSWMILKRSLRGKKAANPAAYVAKINAYASLGNLQKAFVALHEFENAYKDAEKEVKEEMLSPFTSLYPLVVACSKKGFETLDEVYFQLETLSKGDTPYKSVAALNCIVLGCANTWDLDRAYQTFDAISASFGLTPNIDSYNALIYAFGKVKKTPEATRVYSHLVGEGVKPDARTFSLLVDAHLVNRDPKSALTVIDNMIKAGFEPSKETLKKLRRRCIRELDNENDEKVESLAKKFQIRMGSENRRNMLFNMDYSRRESSNLCLVVAEALVEEGGRYENLRLIESLKLWTVAPCFIARLLNRRQGLENWPAQFRVQKHFTSLFWDQRDETLNKMGGRNDEVGGDKEKEEEQDDMSVHSPCKALPSSASSLSKEQSQVELELTLLEALEIYPPVKLRGNYMVWFAGIHRHFVLYGLMEYLGRSFDRQFSADEVLQLLDRFYNIEMLKSDDEEIDILNHEEDFTLPPSYFDKEEL</sequence>
<feature type="compositionally biased region" description="Polar residues" evidence="4">
    <location>
        <begin position="57"/>
        <end position="67"/>
    </location>
</feature>
<organism evidence="6 7">
    <name type="scientific">Brassica napus</name>
    <name type="common">Rape</name>
    <dbReference type="NCBI Taxonomy" id="3708"/>
    <lineage>
        <taxon>Eukaryota</taxon>
        <taxon>Viridiplantae</taxon>
        <taxon>Streptophyta</taxon>
        <taxon>Embryophyta</taxon>
        <taxon>Tracheophyta</taxon>
        <taxon>Spermatophyta</taxon>
        <taxon>Magnoliopsida</taxon>
        <taxon>eudicotyledons</taxon>
        <taxon>Gunneridae</taxon>
        <taxon>Pentapetalae</taxon>
        <taxon>rosids</taxon>
        <taxon>malvids</taxon>
        <taxon>Brassicales</taxon>
        <taxon>Brassicaceae</taxon>
        <taxon>Brassiceae</taxon>
        <taxon>Brassica</taxon>
    </lineage>
</organism>